<proteinExistence type="predicted"/>
<dbReference type="Proteomes" id="UP000821865">
    <property type="component" value="Chromosome 7"/>
</dbReference>
<reference evidence="1" key="1">
    <citation type="submission" date="2020-05" db="EMBL/GenBank/DDBJ databases">
        <title>Large-scale comparative analyses of tick genomes elucidate their genetic diversity and vector capacities.</title>
        <authorList>
            <person name="Jia N."/>
            <person name="Wang J."/>
            <person name="Shi W."/>
            <person name="Du L."/>
            <person name="Sun Y."/>
            <person name="Zhan W."/>
            <person name="Jiang J."/>
            <person name="Wang Q."/>
            <person name="Zhang B."/>
            <person name="Ji P."/>
            <person name="Sakyi L.B."/>
            <person name="Cui X."/>
            <person name="Yuan T."/>
            <person name="Jiang B."/>
            <person name="Yang W."/>
            <person name="Lam T.T.-Y."/>
            <person name="Chang Q."/>
            <person name="Ding S."/>
            <person name="Wang X."/>
            <person name="Zhu J."/>
            <person name="Ruan X."/>
            <person name="Zhao L."/>
            <person name="Wei J."/>
            <person name="Que T."/>
            <person name="Du C."/>
            <person name="Cheng J."/>
            <person name="Dai P."/>
            <person name="Han X."/>
            <person name="Huang E."/>
            <person name="Gao Y."/>
            <person name="Liu J."/>
            <person name="Shao H."/>
            <person name="Ye R."/>
            <person name="Li L."/>
            <person name="Wei W."/>
            <person name="Wang X."/>
            <person name="Wang C."/>
            <person name="Yang T."/>
            <person name="Huo Q."/>
            <person name="Li W."/>
            <person name="Guo W."/>
            <person name="Chen H."/>
            <person name="Zhou L."/>
            <person name="Ni X."/>
            <person name="Tian J."/>
            <person name="Zhou Y."/>
            <person name="Sheng Y."/>
            <person name="Liu T."/>
            <person name="Pan Y."/>
            <person name="Xia L."/>
            <person name="Li J."/>
            <person name="Zhao F."/>
            <person name="Cao W."/>
        </authorList>
    </citation>
    <scope>NUCLEOTIDE SEQUENCE</scope>
    <source>
        <strain evidence="1">Dsil-2018</strain>
    </source>
</reference>
<evidence type="ECO:0000313" key="2">
    <source>
        <dbReference type="Proteomes" id="UP000821865"/>
    </source>
</evidence>
<organism evidence="1 2">
    <name type="scientific">Dermacentor silvarum</name>
    <name type="common">Tick</name>
    <dbReference type="NCBI Taxonomy" id="543639"/>
    <lineage>
        <taxon>Eukaryota</taxon>
        <taxon>Metazoa</taxon>
        <taxon>Ecdysozoa</taxon>
        <taxon>Arthropoda</taxon>
        <taxon>Chelicerata</taxon>
        <taxon>Arachnida</taxon>
        <taxon>Acari</taxon>
        <taxon>Parasitiformes</taxon>
        <taxon>Ixodida</taxon>
        <taxon>Ixodoidea</taxon>
        <taxon>Ixodidae</taxon>
        <taxon>Rhipicephalinae</taxon>
        <taxon>Dermacentor</taxon>
    </lineage>
</organism>
<keyword evidence="2" id="KW-1185">Reference proteome</keyword>
<accession>A0ACB8CGQ9</accession>
<name>A0ACB8CGQ9_DERSI</name>
<comment type="caution">
    <text evidence="1">The sequence shown here is derived from an EMBL/GenBank/DDBJ whole genome shotgun (WGS) entry which is preliminary data.</text>
</comment>
<gene>
    <name evidence="1" type="ORF">HPB49_018497</name>
</gene>
<evidence type="ECO:0000313" key="1">
    <source>
        <dbReference type="EMBL" id="KAH7941909.1"/>
    </source>
</evidence>
<dbReference type="EMBL" id="CM023476">
    <property type="protein sequence ID" value="KAH7941909.1"/>
    <property type="molecule type" value="Genomic_DNA"/>
</dbReference>
<protein>
    <submittedName>
        <fullName evidence="1">Uncharacterized protein</fullName>
    </submittedName>
</protein>
<sequence>MCDRPPVALCRKTGSDREVMVVYDPTDDTCNYYRPGRSCLAGDNRFRDMASCEAACSGPQRMPACSAPVHMHNCVPGIDTNTSTYYHFGDWCLHVDRGSCLVGQGFNSEEECKEACKEENTGPAECDNIDLGVCNLSAHLYQVAFFRGHCEPRANICPKSVGLTSLDQCSRMCRSTSNRGSRTNRPVWAASCNLPDEVDVAHNLGPAIVYEMLDSMANHARATSDKANEAKHTFVEGTFTDSEFEQSVADYSQPWLPEMPTNDFESTTKREATTQVAMEQATLDQVTYHKPFHQLFADVQQSNVQLLCELRFGIESFQLYGGPDVPPSVMPDEFRNIEEGGQRNVRDYITCVTTGGSPGAYTNFSPTCVTATNGGGAVNVGADCANPAF</sequence>